<feature type="domain" description="DUF7719" evidence="3">
    <location>
        <begin position="132"/>
        <end position="196"/>
    </location>
</feature>
<dbReference type="AlphaFoldDB" id="A0A4Z1ESR3"/>
<gene>
    <name evidence="4" type="ORF">BTUL_0052g00170</name>
</gene>
<evidence type="ECO:0000313" key="4">
    <source>
        <dbReference type="EMBL" id="TGO14479.1"/>
    </source>
</evidence>
<feature type="region of interest" description="Disordered" evidence="1">
    <location>
        <begin position="1"/>
        <end position="22"/>
    </location>
</feature>
<keyword evidence="2" id="KW-1133">Transmembrane helix</keyword>
<keyword evidence="5" id="KW-1185">Reference proteome</keyword>
<evidence type="ECO:0000259" key="3">
    <source>
        <dbReference type="Pfam" id="PF24841"/>
    </source>
</evidence>
<proteinExistence type="predicted"/>
<keyword evidence="2" id="KW-0472">Membrane</keyword>
<dbReference type="InterPro" id="IPR056136">
    <property type="entry name" value="DUF7719"/>
</dbReference>
<dbReference type="PANTHER" id="PTHR37846:SF1">
    <property type="entry name" value="DEACETYLASE-LIKE PROTEIN"/>
    <property type="match status" value="1"/>
</dbReference>
<dbReference type="PANTHER" id="PTHR37846">
    <property type="entry name" value="YALI0B21296P"/>
    <property type="match status" value="1"/>
</dbReference>
<protein>
    <recommendedName>
        <fullName evidence="3">DUF7719 domain-containing protein</fullName>
    </recommendedName>
</protein>
<dbReference type="EMBL" id="PQXH01000052">
    <property type="protein sequence ID" value="TGO14479.1"/>
    <property type="molecule type" value="Genomic_DNA"/>
</dbReference>
<reference evidence="4 5" key="1">
    <citation type="submission" date="2017-12" db="EMBL/GenBank/DDBJ databases">
        <title>Comparative genomics of Botrytis spp.</title>
        <authorList>
            <person name="Valero-Jimenez C.A."/>
            <person name="Tapia P."/>
            <person name="Veloso J."/>
            <person name="Silva-Moreno E."/>
            <person name="Staats M."/>
            <person name="Valdes J.H."/>
            <person name="Van Kan J.A.L."/>
        </authorList>
    </citation>
    <scope>NUCLEOTIDE SEQUENCE [LARGE SCALE GENOMIC DNA]</scope>
    <source>
        <strain evidence="4 5">Bt9001</strain>
    </source>
</reference>
<evidence type="ECO:0000256" key="2">
    <source>
        <dbReference type="SAM" id="Phobius"/>
    </source>
</evidence>
<feature type="transmembrane region" description="Helical" evidence="2">
    <location>
        <begin position="129"/>
        <end position="148"/>
    </location>
</feature>
<accession>A0A4Z1ESR3</accession>
<name>A0A4Z1ESR3_9HELO</name>
<evidence type="ECO:0000256" key="1">
    <source>
        <dbReference type="SAM" id="MobiDB-lite"/>
    </source>
</evidence>
<feature type="compositionally biased region" description="Basic residues" evidence="1">
    <location>
        <begin position="1"/>
        <end position="10"/>
    </location>
</feature>
<comment type="caution">
    <text evidence="4">The sequence shown here is derived from an EMBL/GenBank/DDBJ whole genome shotgun (WGS) entry which is preliminary data.</text>
</comment>
<feature type="transmembrane region" description="Helical" evidence="2">
    <location>
        <begin position="168"/>
        <end position="192"/>
    </location>
</feature>
<evidence type="ECO:0000313" key="5">
    <source>
        <dbReference type="Proteomes" id="UP000297777"/>
    </source>
</evidence>
<dbReference type="Proteomes" id="UP000297777">
    <property type="component" value="Unassembled WGS sequence"/>
</dbReference>
<dbReference type="OrthoDB" id="5597489at2759"/>
<keyword evidence="2" id="KW-0812">Transmembrane</keyword>
<organism evidence="4 5">
    <name type="scientific">Botrytis tulipae</name>
    <dbReference type="NCBI Taxonomy" id="87230"/>
    <lineage>
        <taxon>Eukaryota</taxon>
        <taxon>Fungi</taxon>
        <taxon>Dikarya</taxon>
        <taxon>Ascomycota</taxon>
        <taxon>Pezizomycotina</taxon>
        <taxon>Leotiomycetes</taxon>
        <taxon>Helotiales</taxon>
        <taxon>Sclerotiniaceae</taxon>
        <taxon>Botrytis</taxon>
    </lineage>
</organism>
<sequence length="267" mass="29325">MPGKEKKFKLKKPDRSGPDPSIETLLDIAEKRNLSEAQRQRQAELDGENDEILIGRLGDSVLWTISLTMLHFTLDVLVTHQYAEEIVWKGIVSRTLQACPVIWLLFYAFHPHPEPSNLLPQIPAKAHPYVHEIFFSAASIIAGCYLIHIVNEYGHFATMKQAPPVGTIWIWAVIELNILWAVPSVAFCAIYLKVKGACAGGRRFHLMPIYPSPAPTTDRVLAGALHPTPITKCIKFTGQSRAPFAGAGAKVGQTERAVEGAASGPSS</sequence>
<dbReference type="Pfam" id="PF24841">
    <property type="entry name" value="DUF7719"/>
    <property type="match status" value="1"/>
</dbReference>